<sequence length="129" mass="15123">MGLTRGVEYGERIRLTHTINCYVCFVLGCFLNCLLIYLIKKKTVNEMKMYSRILLQTCFNNLYNLAISALVQPIYILEGDRSIIFHNGMLRTSPPSIQHITYLAWFLGFYFSALFLPVQFIYRYLVLCK</sequence>
<name>A0A915EFR9_9BILA</name>
<dbReference type="PANTHER" id="PTHR22943">
    <property type="entry name" value="7-TRANSMEMBRANE DOMAIN RECEPTOR C.ELEGANS"/>
    <property type="match status" value="1"/>
</dbReference>
<evidence type="ECO:0000256" key="1">
    <source>
        <dbReference type="SAM" id="Phobius"/>
    </source>
</evidence>
<keyword evidence="1" id="KW-0472">Membrane</keyword>
<proteinExistence type="predicted"/>
<keyword evidence="2" id="KW-1185">Reference proteome</keyword>
<dbReference type="Proteomes" id="UP000887574">
    <property type="component" value="Unplaced"/>
</dbReference>
<reference evidence="3" key="1">
    <citation type="submission" date="2022-11" db="UniProtKB">
        <authorList>
            <consortium name="WormBaseParasite"/>
        </authorList>
    </citation>
    <scope>IDENTIFICATION</scope>
</reference>
<feature type="transmembrane region" description="Helical" evidence="1">
    <location>
        <begin position="17"/>
        <end position="39"/>
    </location>
</feature>
<dbReference type="InterPro" id="IPR019428">
    <property type="entry name" value="7TM_GPCR_serpentine_rcpt_Str"/>
</dbReference>
<evidence type="ECO:0000313" key="3">
    <source>
        <dbReference type="WBParaSite" id="jg5876"/>
    </source>
</evidence>
<keyword evidence="1" id="KW-1133">Transmembrane helix</keyword>
<feature type="transmembrane region" description="Helical" evidence="1">
    <location>
        <begin position="60"/>
        <end position="77"/>
    </location>
</feature>
<dbReference type="Pfam" id="PF10326">
    <property type="entry name" value="7TM_GPCR_Str"/>
    <property type="match status" value="1"/>
</dbReference>
<organism evidence="2 3">
    <name type="scientific">Ditylenchus dipsaci</name>
    <dbReference type="NCBI Taxonomy" id="166011"/>
    <lineage>
        <taxon>Eukaryota</taxon>
        <taxon>Metazoa</taxon>
        <taxon>Ecdysozoa</taxon>
        <taxon>Nematoda</taxon>
        <taxon>Chromadorea</taxon>
        <taxon>Rhabditida</taxon>
        <taxon>Tylenchina</taxon>
        <taxon>Tylenchomorpha</taxon>
        <taxon>Sphaerularioidea</taxon>
        <taxon>Anguinidae</taxon>
        <taxon>Anguininae</taxon>
        <taxon>Ditylenchus</taxon>
    </lineage>
</organism>
<evidence type="ECO:0000313" key="2">
    <source>
        <dbReference type="Proteomes" id="UP000887574"/>
    </source>
</evidence>
<dbReference type="PANTHER" id="PTHR22943:SF248">
    <property type="entry name" value="SEVEN TM RECEPTOR"/>
    <property type="match status" value="1"/>
</dbReference>
<dbReference type="AlphaFoldDB" id="A0A915EFR9"/>
<protein>
    <submittedName>
        <fullName evidence="3">Vomeronasal type-1 receptor</fullName>
    </submittedName>
</protein>
<feature type="transmembrane region" description="Helical" evidence="1">
    <location>
        <begin position="97"/>
        <end position="122"/>
    </location>
</feature>
<dbReference type="PROSITE" id="PS51257">
    <property type="entry name" value="PROKAR_LIPOPROTEIN"/>
    <property type="match status" value="1"/>
</dbReference>
<dbReference type="WBParaSite" id="jg5876">
    <property type="protein sequence ID" value="jg5876"/>
    <property type="gene ID" value="jg5876"/>
</dbReference>
<keyword evidence="1" id="KW-0812">Transmembrane</keyword>
<accession>A0A915EFR9</accession>